<evidence type="ECO:0000256" key="2">
    <source>
        <dbReference type="ARBA" id="ARBA00022475"/>
    </source>
</evidence>
<evidence type="ECO:0000256" key="3">
    <source>
        <dbReference type="ARBA" id="ARBA00022692"/>
    </source>
</evidence>
<feature type="transmembrane region" description="Helical" evidence="6">
    <location>
        <begin position="395"/>
        <end position="417"/>
    </location>
</feature>
<dbReference type="EMBL" id="PFEV01000204">
    <property type="protein sequence ID" value="PIV70620.1"/>
    <property type="molecule type" value="Genomic_DNA"/>
</dbReference>
<dbReference type="AlphaFoldDB" id="A0A2M7EJ73"/>
<feature type="transmembrane region" description="Helical" evidence="6">
    <location>
        <begin position="21"/>
        <end position="43"/>
    </location>
</feature>
<dbReference type="PANTHER" id="PTHR30250">
    <property type="entry name" value="PST FAMILY PREDICTED COLANIC ACID TRANSPORTER"/>
    <property type="match status" value="1"/>
</dbReference>
<protein>
    <recommendedName>
        <fullName evidence="9">Polysaccharide biosynthesis protein C-terminal domain-containing protein</fullName>
    </recommendedName>
</protein>
<reference evidence="8" key="1">
    <citation type="submission" date="2017-09" db="EMBL/GenBank/DDBJ databases">
        <title>Depth-based differentiation of microbial function through sediment-hosted aquifers and enrichment of novel symbionts in the deep terrestrial subsurface.</title>
        <authorList>
            <person name="Probst A.J."/>
            <person name="Ladd B."/>
            <person name="Jarett J.K."/>
            <person name="Geller-Mcgrath D.E."/>
            <person name="Sieber C.M.K."/>
            <person name="Emerson J.B."/>
            <person name="Anantharaman K."/>
            <person name="Thomas B.C."/>
            <person name="Malmstrom R."/>
            <person name="Stieglmeier M."/>
            <person name="Klingl A."/>
            <person name="Woyke T."/>
            <person name="Ryan C.M."/>
            <person name="Banfield J.F."/>
        </authorList>
    </citation>
    <scope>NUCLEOTIDE SEQUENCE [LARGE SCALE GENOMIC DNA]</scope>
</reference>
<name>A0A2M7EJ73_9BACT</name>
<feature type="transmembrane region" description="Helical" evidence="6">
    <location>
        <begin position="49"/>
        <end position="75"/>
    </location>
</feature>
<evidence type="ECO:0000256" key="4">
    <source>
        <dbReference type="ARBA" id="ARBA00022989"/>
    </source>
</evidence>
<keyword evidence="3 6" id="KW-0812">Transmembrane</keyword>
<evidence type="ECO:0008006" key="9">
    <source>
        <dbReference type="Google" id="ProtNLM"/>
    </source>
</evidence>
<dbReference type="InterPro" id="IPR002797">
    <property type="entry name" value="Polysacc_synth"/>
</dbReference>
<dbReference type="Pfam" id="PF01943">
    <property type="entry name" value="Polysacc_synt"/>
    <property type="match status" value="1"/>
</dbReference>
<feature type="transmembrane region" description="Helical" evidence="6">
    <location>
        <begin position="304"/>
        <end position="324"/>
    </location>
</feature>
<keyword evidence="5 6" id="KW-0472">Membrane</keyword>
<feature type="transmembrane region" description="Helical" evidence="6">
    <location>
        <begin position="264"/>
        <end position="283"/>
    </location>
</feature>
<dbReference type="GO" id="GO:0005886">
    <property type="term" value="C:plasma membrane"/>
    <property type="evidence" value="ECO:0007669"/>
    <property type="project" value="UniProtKB-SubCell"/>
</dbReference>
<evidence type="ECO:0000313" key="7">
    <source>
        <dbReference type="EMBL" id="PIV70620.1"/>
    </source>
</evidence>
<keyword evidence="4 6" id="KW-1133">Transmembrane helix</keyword>
<comment type="subcellular location">
    <subcellularLocation>
        <location evidence="1">Cell membrane</location>
        <topology evidence="1">Multi-pass membrane protein</topology>
    </subcellularLocation>
</comment>
<feature type="transmembrane region" description="Helical" evidence="6">
    <location>
        <begin position="185"/>
        <end position="206"/>
    </location>
</feature>
<organism evidence="7 8">
    <name type="scientific">Candidatus Roizmanbacteria bacterium CG17_big_fil_post_rev_8_21_14_2_50_39_7</name>
    <dbReference type="NCBI Taxonomy" id="1974858"/>
    <lineage>
        <taxon>Bacteria</taxon>
        <taxon>Candidatus Roizmaniibacteriota</taxon>
    </lineage>
</organism>
<sequence>MISKFSSFLKRPTSTAVIINTVGNYLNVFFSAFFIYLLVRIISRSEYGVLSVLFGITFVLANLLDFGTTATLYSYLPSLIEKKSENAYRLIKSTFFYQTLFSGLIIGFLIIAFPWLDMVFFKTRAPIFTLYITAISVLFFIWQNFLSNCLYVTKRVLQVNIYSLISNVIKTAIVLVLAATHTITVGLIIFVFGVVGPVIFFILVYSSKKNHMDAVMRAPIERSDFKLSYTFTYFVASQFFNLGLRMDLFLLSYFLSSDLGDYGAAQKIILTIITTIVSITQVISPAFAKIRTKKDLFINIKPALFYMLIPTAIFFMLFITPDWIFNLFFTNKFYNTPMISRRLAIVYLPYSFISLFHLFLLYSVKRPIDILIGNVAIFLVVSVGCYIYIPLYGSLAAIWSLGAAFTVASSILIFFSYRAYRLMPDL</sequence>
<evidence type="ECO:0000256" key="1">
    <source>
        <dbReference type="ARBA" id="ARBA00004651"/>
    </source>
</evidence>
<feature type="transmembrane region" description="Helical" evidence="6">
    <location>
        <begin position="128"/>
        <end position="147"/>
    </location>
</feature>
<evidence type="ECO:0000256" key="5">
    <source>
        <dbReference type="ARBA" id="ARBA00023136"/>
    </source>
</evidence>
<dbReference type="Proteomes" id="UP000228762">
    <property type="component" value="Unassembled WGS sequence"/>
</dbReference>
<comment type="caution">
    <text evidence="7">The sequence shown here is derived from an EMBL/GenBank/DDBJ whole genome shotgun (WGS) entry which is preliminary data.</text>
</comment>
<feature type="transmembrane region" description="Helical" evidence="6">
    <location>
        <begin position="227"/>
        <end position="244"/>
    </location>
</feature>
<proteinExistence type="predicted"/>
<keyword evidence="2" id="KW-1003">Cell membrane</keyword>
<accession>A0A2M7EJ73</accession>
<dbReference type="PANTHER" id="PTHR30250:SF11">
    <property type="entry name" value="O-ANTIGEN TRANSPORTER-RELATED"/>
    <property type="match status" value="1"/>
</dbReference>
<feature type="transmembrane region" description="Helical" evidence="6">
    <location>
        <begin position="344"/>
        <end position="364"/>
    </location>
</feature>
<evidence type="ECO:0000313" key="8">
    <source>
        <dbReference type="Proteomes" id="UP000228762"/>
    </source>
</evidence>
<gene>
    <name evidence="7" type="ORF">COW57_04335</name>
</gene>
<feature type="transmembrane region" description="Helical" evidence="6">
    <location>
        <begin position="159"/>
        <end position="179"/>
    </location>
</feature>
<dbReference type="InterPro" id="IPR050833">
    <property type="entry name" value="Poly_Biosynth_Transport"/>
</dbReference>
<feature type="transmembrane region" description="Helical" evidence="6">
    <location>
        <begin position="95"/>
        <end position="116"/>
    </location>
</feature>
<evidence type="ECO:0000256" key="6">
    <source>
        <dbReference type="SAM" id="Phobius"/>
    </source>
</evidence>
<feature type="transmembrane region" description="Helical" evidence="6">
    <location>
        <begin position="371"/>
        <end position="389"/>
    </location>
</feature>